<keyword evidence="1 4" id="KW-0489">Methyltransferase</keyword>
<evidence type="ECO:0000313" key="5">
    <source>
        <dbReference type="Proteomes" id="UP000557899"/>
    </source>
</evidence>
<keyword evidence="2 4" id="KW-0808">Transferase</keyword>
<dbReference type="GO" id="GO:0008171">
    <property type="term" value="F:O-methyltransferase activity"/>
    <property type="evidence" value="ECO:0007669"/>
    <property type="project" value="InterPro"/>
</dbReference>
<dbReference type="GO" id="GO:0032259">
    <property type="term" value="P:methylation"/>
    <property type="evidence" value="ECO:0007669"/>
    <property type="project" value="UniProtKB-KW"/>
</dbReference>
<name>A0A7X6PPX5_9CORY</name>
<sequence>MIVLHTTAEGCRVVCQHTVNGSHHPHSSHQSQSRGVPAQYALTSLDWGIVTDTAYDALRTYIESTTEIPEALADARRDAAEFGLTVPDEMTGQLLATLAAATGSPSNSTGAVAVTPAAGVVGLYILRGLGDRGTLTCIDPEVEHQSQARNVFRAAGYAPSRVRFLPSRPLDVMGRLAAGAYQLVYAEVAPVEMPAILQAAWPLLTPGGTLVLADALLDATLADESRRDRDTSAAREADEMARSLEGAIVTRLPLGAGLTLITRR</sequence>
<evidence type="ECO:0000256" key="2">
    <source>
        <dbReference type="ARBA" id="ARBA00022679"/>
    </source>
</evidence>
<dbReference type="PROSITE" id="PS51682">
    <property type="entry name" value="SAM_OMT_I"/>
    <property type="match status" value="1"/>
</dbReference>
<evidence type="ECO:0000256" key="1">
    <source>
        <dbReference type="ARBA" id="ARBA00022603"/>
    </source>
</evidence>
<dbReference type="AlphaFoldDB" id="A0A7X6PPX5"/>
<dbReference type="SUPFAM" id="SSF53335">
    <property type="entry name" value="S-adenosyl-L-methionine-dependent methyltransferases"/>
    <property type="match status" value="1"/>
</dbReference>
<evidence type="ECO:0000256" key="3">
    <source>
        <dbReference type="ARBA" id="ARBA00022691"/>
    </source>
</evidence>
<dbReference type="InterPro" id="IPR029063">
    <property type="entry name" value="SAM-dependent_MTases_sf"/>
</dbReference>
<dbReference type="Gene3D" id="3.40.50.150">
    <property type="entry name" value="Vaccinia Virus protein VP39"/>
    <property type="match status" value="1"/>
</dbReference>
<dbReference type="InterPro" id="IPR002935">
    <property type="entry name" value="SAM_O-MeTrfase"/>
</dbReference>
<organism evidence="4 5">
    <name type="scientific">Corynebacterium humireducens</name>
    <dbReference type="NCBI Taxonomy" id="1223514"/>
    <lineage>
        <taxon>Bacteria</taxon>
        <taxon>Bacillati</taxon>
        <taxon>Actinomycetota</taxon>
        <taxon>Actinomycetes</taxon>
        <taxon>Mycobacteriales</taxon>
        <taxon>Corynebacteriaceae</taxon>
        <taxon>Corynebacterium</taxon>
    </lineage>
</organism>
<accession>A0A7X6PPX5</accession>
<evidence type="ECO:0000313" key="4">
    <source>
        <dbReference type="EMBL" id="NLA56694.1"/>
    </source>
</evidence>
<dbReference type="Proteomes" id="UP000557899">
    <property type="component" value="Unassembled WGS sequence"/>
</dbReference>
<proteinExistence type="predicted"/>
<dbReference type="EMBL" id="JAAZHI010000208">
    <property type="protein sequence ID" value="NLA56694.1"/>
    <property type="molecule type" value="Genomic_DNA"/>
</dbReference>
<keyword evidence="3" id="KW-0949">S-adenosyl-L-methionine</keyword>
<gene>
    <name evidence="4" type="ORF">GX859_10485</name>
</gene>
<reference evidence="4 5" key="1">
    <citation type="journal article" date="2020" name="Biotechnol. Biofuels">
        <title>New insights from the biogas microbiome by comprehensive genome-resolved metagenomics of nearly 1600 species originating from multiple anaerobic digesters.</title>
        <authorList>
            <person name="Campanaro S."/>
            <person name="Treu L."/>
            <person name="Rodriguez-R L.M."/>
            <person name="Kovalovszki A."/>
            <person name="Ziels R.M."/>
            <person name="Maus I."/>
            <person name="Zhu X."/>
            <person name="Kougias P.G."/>
            <person name="Basile A."/>
            <person name="Luo G."/>
            <person name="Schluter A."/>
            <person name="Konstantinidis K.T."/>
            <person name="Angelidaki I."/>
        </authorList>
    </citation>
    <scope>NUCLEOTIDE SEQUENCE [LARGE SCALE GENOMIC DNA]</scope>
    <source>
        <strain evidence="4">AS15tlH2ME_198</strain>
    </source>
</reference>
<protein>
    <submittedName>
        <fullName evidence="4">O-methyltransferase</fullName>
    </submittedName>
</protein>
<comment type="caution">
    <text evidence="4">The sequence shown here is derived from an EMBL/GenBank/DDBJ whole genome shotgun (WGS) entry which is preliminary data.</text>
</comment>